<dbReference type="EMBL" id="BAAATD010000013">
    <property type="protein sequence ID" value="GAA2627760.1"/>
    <property type="molecule type" value="Genomic_DNA"/>
</dbReference>
<organism evidence="2 3">
    <name type="scientific">Actinomadura fulvescens</name>
    <dbReference type="NCBI Taxonomy" id="46160"/>
    <lineage>
        <taxon>Bacteria</taxon>
        <taxon>Bacillati</taxon>
        <taxon>Actinomycetota</taxon>
        <taxon>Actinomycetes</taxon>
        <taxon>Streptosporangiales</taxon>
        <taxon>Thermomonosporaceae</taxon>
        <taxon>Actinomadura</taxon>
    </lineage>
</organism>
<dbReference type="Proteomes" id="UP001501509">
    <property type="component" value="Unassembled WGS sequence"/>
</dbReference>
<protein>
    <submittedName>
        <fullName evidence="2">Uncharacterized protein</fullName>
    </submittedName>
</protein>
<reference evidence="3" key="1">
    <citation type="journal article" date="2019" name="Int. J. Syst. Evol. Microbiol.">
        <title>The Global Catalogue of Microorganisms (GCM) 10K type strain sequencing project: providing services to taxonomists for standard genome sequencing and annotation.</title>
        <authorList>
            <consortium name="The Broad Institute Genomics Platform"/>
            <consortium name="The Broad Institute Genome Sequencing Center for Infectious Disease"/>
            <person name="Wu L."/>
            <person name="Ma J."/>
        </authorList>
    </citation>
    <scope>NUCLEOTIDE SEQUENCE [LARGE SCALE GENOMIC DNA]</scope>
    <source>
        <strain evidence="3">JCM 6833</strain>
    </source>
</reference>
<evidence type="ECO:0000256" key="1">
    <source>
        <dbReference type="SAM" id="MobiDB-lite"/>
    </source>
</evidence>
<name>A0ABP6CYJ0_9ACTN</name>
<feature type="region of interest" description="Disordered" evidence="1">
    <location>
        <begin position="1"/>
        <end position="103"/>
    </location>
</feature>
<gene>
    <name evidence="2" type="ORF">GCM10010411_76210</name>
</gene>
<sequence length="178" mass="19105">MDRPRADRAASGGTVAWQPGFGAVDHTELAQAMDDDPGSGPLLCRRSPGPSSGRGAEGPPSPPSQSDRRAHESDRALDRSSQNEVKGEAMIPRPESPQWTAEDSARYVSASELLGALVAACSSRLSQAEEADVAGVLEVKERFVQERRELTVLDQERCRQILADYPAVLAQLRTGSLP</sequence>
<keyword evidence="3" id="KW-1185">Reference proteome</keyword>
<feature type="compositionally biased region" description="Basic and acidic residues" evidence="1">
    <location>
        <begin position="66"/>
        <end position="78"/>
    </location>
</feature>
<comment type="caution">
    <text evidence="2">The sequence shown here is derived from an EMBL/GenBank/DDBJ whole genome shotgun (WGS) entry which is preliminary data.</text>
</comment>
<proteinExistence type="predicted"/>
<evidence type="ECO:0000313" key="3">
    <source>
        <dbReference type="Proteomes" id="UP001501509"/>
    </source>
</evidence>
<evidence type="ECO:0000313" key="2">
    <source>
        <dbReference type="EMBL" id="GAA2627760.1"/>
    </source>
</evidence>
<accession>A0ABP6CYJ0</accession>